<name>A0A835IQW9_9MAGN</name>
<protein>
    <recommendedName>
        <fullName evidence="1">START domain-containing protein</fullName>
    </recommendedName>
</protein>
<dbReference type="Proteomes" id="UP000631114">
    <property type="component" value="Unassembled WGS sequence"/>
</dbReference>
<proteinExistence type="predicted"/>
<evidence type="ECO:0000313" key="2">
    <source>
        <dbReference type="EMBL" id="KAF9623465.1"/>
    </source>
</evidence>
<dbReference type="OrthoDB" id="1569773at2759"/>
<comment type="caution">
    <text evidence="2">The sequence shown here is derived from an EMBL/GenBank/DDBJ whole genome shotgun (WGS) entry which is preliminary data.</text>
</comment>
<keyword evidence="3" id="KW-1185">Reference proteome</keyword>
<dbReference type="Pfam" id="PF01852">
    <property type="entry name" value="START"/>
    <property type="match status" value="1"/>
</dbReference>
<dbReference type="PANTHER" id="PTHR45654">
    <property type="entry name" value="HOMEOBOX-LEUCINE ZIPPER PROTEIN MERISTEM L1"/>
    <property type="match status" value="1"/>
</dbReference>
<dbReference type="GO" id="GO:0008289">
    <property type="term" value="F:lipid binding"/>
    <property type="evidence" value="ECO:0007669"/>
    <property type="project" value="InterPro"/>
</dbReference>
<dbReference type="Gene3D" id="3.30.530.20">
    <property type="match status" value="1"/>
</dbReference>
<dbReference type="InterPro" id="IPR042160">
    <property type="entry name" value="HD-Zip_IV"/>
</dbReference>
<accession>A0A835IQW9</accession>
<dbReference type="AlphaFoldDB" id="A0A835IQW9"/>
<dbReference type="InterPro" id="IPR023393">
    <property type="entry name" value="START-like_dom_sf"/>
</dbReference>
<dbReference type="SUPFAM" id="SSF55961">
    <property type="entry name" value="Bet v1-like"/>
    <property type="match status" value="1"/>
</dbReference>
<evidence type="ECO:0000259" key="1">
    <source>
        <dbReference type="PROSITE" id="PS50848"/>
    </source>
</evidence>
<dbReference type="PROSITE" id="PS50848">
    <property type="entry name" value="START"/>
    <property type="match status" value="1"/>
</dbReference>
<dbReference type="EMBL" id="JADFTS010000001">
    <property type="protein sequence ID" value="KAF9623465.1"/>
    <property type="molecule type" value="Genomic_DNA"/>
</dbReference>
<dbReference type="GO" id="GO:0003677">
    <property type="term" value="F:DNA binding"/>
    <property type="evidence" value="ECO:0007669"/>
    <property type="project" value="UniProtKB-KW"/>
</dbReference>
<dbReference type="InterPro" id="IPR002913">
    <property type="entry name" value="START_lipid-bd_dom"/>
</dbReference>
<dbReference type="PANTHER" id="PTHR45654:SF1">
    <property type="entry name" value="HOMEOBOX-LEUCINE ZIPPER PROTEIN HDG11"/>
    <property type="match status" value="1"/>
</dbReference>
<dbReference type="SMART" id="SM00234">
    <property type="entry name" value="START"/>
    <property type="match status" value="1"/>
</dbReference>
<feature type="domain" description="START" evidence="1">
    <location>
        <begin position="100"/>
        <end position="301"/>
    </location>
</feature>
<evidence type="ECO:0000313" key="3">
    <source>
        <dbReference type="Proteomes" id="UP000631114"/>
    </source>
</evidence>
<organism evidence="2 3">
    <name type="scientific">Coptis chinensis</name>
    <dbReference type="NCBI Taxonomy" id="261450"/>
    <lineage>
        <taxon>Eukaryota</taxon>
        <taxon>Viridiplantae</taxon>
        <taxon>Streptophyta</taxon>
        <taxon>Embryophyta</taxon>
        <taxon>Tracheophyta</taxon>
        <taxon>Spermatophyta</taxon>
        <taxon>Magnoliopsida</taxon>
        <taxon>Ranunculales</taxon>
        <taxon>Ranunculaceae</taxon>
        <taxon>Coptidoideae</taxon>
        <taxon>Coptis</taxon>
    </lineage>
</organism>
<reference evidence="2 3" key="1">
    <citation type="submission" date="2020-10" db="EMBL/GenBank/DDBJ databases">
        <title>The Coptis chinensis genome and diversification of protoberbering-type alkaloids.</title>
        <authorList>
            <person name="Wang B."/>
            <person name="Shu S."/>
            <person name="Song C."/>
            <person name="Liu Y."/>
        </authorList>
    </citation>
    <scope>NUCLEOTIDE SEQUENCE [LARGE SCALE GENOMIC DNA]</scope>
    <source>
        <strain evidence="2">HL-2020</strain>
        <tissue evidence="2">Leaf</tissue>
    </source>
</reference>
<sequence>MWVENSRLKEEWDKAHCGNCCQDENRRLFQENIVLQNELERLTTIAGNLEDARRMSSYQHMSSALDLQAARGDADVTGNSSGPDFASIPMYDPRSPVDIGVYEIALLAHIATKAVDELMTLSQNNEQLWCKSSFDGREILDVYNYRRLFPIDDHFKNGNSWVEASRHSGVVMMDGLTLVDMFMDVISQVLQVLSPVVQTRELHFLRFCKEIGQGLWAVVDLSFYAYEENQSSCLKVWKFPSGCVIQDIVNRCSKVTWIEHVEVEGEKDIDYLYKDLIESGIAFGAERWFSSLQSISERLKYLQVNCSATQTP</sequence>
<gene>
    <name evidence="2" type="ORF">IFM89_003049</name>
</gene>